<evidence type="ECO:0000256" key="5">
    <source>
        <dbReference type="ARBA" id="ARBA00023157"/>
    </source>
</evidence>
<gene>
    <name evidence="11 12 13 14" type="primary">LOC111592632</name>
</gene>
<evidence type="ECO:0000256" key="4">
    <source>
        <dbReference type="ARBA" id="ARBA00022737"/>
    </source>
</evidence>
<evidence type="ECO:0000313" key="14">
    <source>
        <dbReference type="RefSeq" id="XP_023160742.2"/>
    </source>
</evidence>
<dbReference type="RefSeq" id="XP_023160742.2">
    <property type="nucleotide sequence ID" value="XM_023304974.2"/>
</dbReference>
<organism evidence="10 11">
    <name type="scientific">Drosophila hydei</name>
    <name type="common">Fruit fly</name>
    <dbReference type="NCBI Taxonomy" id="7224"/>
    <lineage>
        <taxon>Eukaryota</taxon>
        <taxon>Metazoa</taxon>
        <taxon>Ecdysozoa</taxon>
        <taxon>Arthropoda</taxon>
        <taxon>Hexapoda</taxon>
        <taxon>Insecta</taxon>
        <taxon>Pterygota</taxon>
        <taxon>Neoptera</taxon>
        <taxon>Endopterygota</taxon>
        <taxon>Diptera</taxon>
        <taxon>Brachycera</taxon>
        <taxon>Muscomorpha</taxon>
        <taxon>Ephydroidea</taxon>
        <taxon>Drosophilidae</taxon>
        <taxon>Drosophila</taxon>
    </lineage>
</organism>
<dbReference type="GO" id="GO:0005576">
    <property type="term" value="C:extracellular region"/>
    <property type="evidence" value="ECO:0007669"/>
    <property type="project" value="UniProtKB-SubCell"/>
</dbReference>
<dbReference type="InterPro" id="IPR010909">
    <property type="entry name" value="PLAC"/>
</dbReference>
<feature type="region of interest" description="Disordered" evidence="7">
    <location>
        <begin position="166"/>
        <end position="186"/>
    </location>
</feature>
<dbReference type="OrthoDB" id="5781878at2759"/>
<dbReference type="InterPro" id="IPR010294">
    <property type="entry name" value="ADAMTS_spacer1"/>
</dbReference>
<dbReference type="Pfam" id="PF05986">
    <property type="entry name" value="ADAMTS_spacer1"/>
    <property type="match status" value="1"/>
</dbReference>
<evidence type="ECO:0000313" key="10">
    <source>
        <dbReference type="Proteomes" id="UP000504633"/>
    </source>
</evidence>
<evidence type="ECO:0000256" key="7">
    <source>
        <dbReference type="SAM" id="MobiDB-lite"/>
    </source>
</evidence>
<keyword evidence="3 8" id="KW-0732">Signal</keyword>
<feature type="domain" description="PLAC" evidence="9">
    <location>
        <begin position="860"/>
        <end position="897"/>
    </location>
</feature>
<dbReference type="RefSeq" id="XP_023160741.2">
    <property type="nucleotide sequence ID" value="XM_023304973.2"/>
</dbReference>
<dbReference type="Gene3D" id="2.60.120.830">
    <property type="match status" value="1"/>
</dbReference>
<dbReference type="RefSeq" id="XP_023160739.2">
    <property type="nucleotide sequence ID" value="XM_023304971.2"/>
</dbReference>
<dbReference type="Pfam" id="PF00090">
    <property type="entry name" value="TSP_1"/>
    <property type="match status" value="1"/>
</dbReference>
<evidence type="ECO:0000256" key="1">
    <source>
        <dbReference type="ARBA" id="ARBA00004613"/>
    </source>
</evidence>
<evidence type="ECO:0000313" key="12">
    <source>
        <dbReference type="RefSeq" id="XP_023160740.2"/>
    </source>
</evidence>
<dbReference type="InterPro" id="IPR036383">
    <property type="entry name" value="TSP1_rpt_sf"/>
</dbReference>
<evidence type="ECO:0000256" key="2">
    <source>
        <dbReference type="ARBA" id="ARBA00022525"/>
    </source>
</evidence>
<evidence type="ECO:0000313" key="11">
    <source>
        <dbReference type="RefSeq" id="XP_023160739.2"/>
    </source>
</evidence>
<keyword evidence="5 6" id="KW-1015">Disulfide bond</keyword>
<accession>A0A6J1L738</accession>
<evidence type="ECO:0000256" key="8">
    <source>
        <dbReference type="SAM" id="SignalP"/>
    </source>
</evidence>
<dbReference type="CTD" id="34435"/>
<dbReference type="InterPro" id="IPR050439">
    <property type="entry name" value="ADAMTS_ADAMTS-like"/>
</dbReference>
<keyword evidence="10" id="KW-1185">Reference proteome</keyword>
<dbReference type="Pfam" id="PF08686">
    <property type="entry name" value="PLAC"/>
    <property type="match status" value="1"/>
</dbReference>
<dbReference type="SUPFAM" id="SSF82895">
    <property type="entry name" value="TSP-1 type 1 repeat"/>
    <property type="match status" value="4"/>
</dbReference>
<dbReference type="GeneID" id="111592632"/>
<dbReference type="Pfam" id="PF19030">
    <property type="entry name" value="TSP1_ADAMTS"/>
    <property type="match status" value="4"/>
</dbReference>
<evidence type="ECO:0000256" key="6">
    <source>
        <dbReference type="PIRSR" id="PIRSR613273-3"/>
    </source>
</evidence>
<dbReference type="PROSITE" id="PS50900">
    <property type="entry name" value="PLAC"/>
    <property type="match status" value="1"/>
</dbReference>
<dbReference type="PRINTS" id="PR01857">
    <property type="entry name" value="ADAMTSFAMILY"/>
</dbReference>
<dbReference type="AlphaFoldDB" id="A0A6J1L738"/>
<dbReference type="RefSeq" id="XP_023160740.2">
    <property type="nucleotide sequence ID" value="XM_023304972.2"/>
</dbReference>
<feature type="chain" id="PRO_5044638859" evidence="8">
    <location>
        <begin position="24"/>
        <end position="897"/>
    </location>
</feature>
<evidence type="ECO:0000259" key="9">
    <source>
        <dbReference type="PROSITE" id="PS50900"/>
    </source>
</evidence>
<dbReference type="PANTHER" id="PTHR13723">
    <property type="entry name" value="ADAMTS A DISINTEGRIN AND METALLOPROTEASE WITH THROMBOSPONDIN MOTIFS PROTEASE"/>
    <property type="match status" value="1"/>
</dbReference>
<dbReference type="PANTHER" id="PTHR13723:SF316">
    <property type="entry name" value="LONELY HEART, ISOFORM A"/>
    <property type="match status" value="1"/>
</dbReference>
<feature type="disulfide bond" evidence="6">
    <location>
        <begin position="205"/>
        <end position="247"/>
    </location>
</feature>
<reference evidence="11 12" key="1">
    <citation type="submission" date="2025-04" db="UniProtKB">
        <authorList>
            <consortium name="RefSeq"/>
        </authorList>
    </citation>
    <scope>IDENTIFICATION</scope>
    <source>
        <strain evidence="11 12">15085-1641.00</strain>
        <tissue evidence="11 12">Whole body</tissue>
    </source>
</reference>
<dbReference type="InterPro" id="IPR000884">
    <property type="entry name" value="TSP1_rpt"/>
</dbReference>
<feature type="compositionally biased region" description="Low complexity" evidence="7">
    <location>
        <begin position="168"/>
        <end position="178"/>
    </location>
</feature>
<dbReference type="GO" id="GO:0030198">
    <property type="term" value="P:extracellular matrix organization"/>
    <property type="evidence" value="ECO:0007669"/>
    <property type="project" value="InterPro"/>
</dbReference>
<protein>
    <submittedName>
        <fullName evidence="11 12">Thrombospondin type-1 domain-containing protein 4 isoform X1</fullName>
    </submittedName>
</protein>
<dbReference type="SMART" id="SM00209">
    <property type="entry name" value="TSP1"/>
    <property type="match status" value="6"/>
</dbReference>
<evidence type="ECO:0000313" key="13">
    <source>
        <dbReference type="RefSeq" id="XP_023160741.2"/>
    </source>
</evidence>
<proteinExistence type="predicted"/>
<sequence>MANYIYILSICLVVAALAQLIVADTSTLERIKKHQEWLNRHKLRTEKVKYTKWKASFEPAKLWLINKEPSTKQNSSINEVYTENETSSINSNMIGDANINVLPTVLTQTPHLRSLDEQEVLKNANSTEVSQMWTTAAPTLATKSLIAEEPDVLTTALTLRKLDDVPSTATTTTTTTTTSRKPKPKLRPFPRWANWNPWSECSRSCGGGVMHQTRKCIDRNSTTSRVYMSDTCVGLSKRYQICNDLPCPMESMDIRAYQCAAYNKVDFQGRQYNWEPYIKDDAECELNCKPLGMKYFATLNDTVIDGTPCQRPAEYYRSNRSTLVGRAICVDGICKAVLGNGSIKGLYANSGSVSCGGLLCRPVTGIFTRDPLPEDAYVHVATIPSGASNISITELKNSANLLVLRTSEQKNIFNGENEISESGSYEAAGATFDYHRIDGVQQGEGVTEWITCTGPIKDPVELLVYSNILNPGIKYEYLLPIVSDSEENELSLESSDGFLKAGAGSDDGSSGSSIRSGRRRKFNWKVVGFSACTKSCGGGTQSPIVRCARENPVRYYSQRRCSHSEKPVLNENLLHCNTQPCPAYWRHDEWGECRCQHGESVRRRELSCVQELASGIVIHVDKAACMEEQPPSEKQCECPKARRRNSARYRMHLHPDAANGTHLVRHRAPKVASDAVWIMSEWNQYCSSSCGPGIQYRTIFCDRPKTKSERCEPRDIPENRRPCEQTACEMGDWFTGPWSPCSGDCFNLTRSRTVLCIKNQLITDDEECKTELRPQPLENCSHEEIEYCAPRWHYSDWSECTKSCDGGTQRRTVKCLEYDDKQNALRESSKCRYALREPIYRNCNTQKCEDLNNELVQNDEAPPCVDNFPNCKWAVQAKLCSYEYYRNNCCISCTRPY</sequence>
<feature type="disulfide bond" evidence="6">
    <location>
        <begin position="216"/>
        <end position="232"/>
    </location>
</feature>
<comment type="subcellular location">
    <subcellularLocation>
        <location evidence="1">Secreted</location>
    </subcellularLocation>
</comment>
<keyword evidence="2" id="KW-0964">Secreted</keyword>
<dbReference type="PROSITE" id="PS50092">
    <property type="entry name" value="TSP1"/>
    <property type="match status" value="5"/>
</dbReference>
<name>A0A6J1L738_DROHY</name>
<dbReference type="InterPro" id="IPR013273">
    <property type="entry name" value="ADAMTS/ADAMTS-like"/>
</dbReference>
<keyword evidence="4" id="KW-0677">Repeat</keyword>
<dbReference type="Gene3D" id="2.20.100.10">
    <property type="entry name" value="Thrombospondin type-1 (TSP1) repeat"/>
    <property type="match status" value="5"/>
</dbReference>
<dbReference type="OMA" id="KCIDRNS"/>
<feature type="disulfide bond" evidence="6">
    <location>
        <begin position="201"/>
        <end position="242"/>
    </location>
</feature>
<dbReference type="KEGG" id="dhe:111592632"/>
<dbReference type="GO" id="GO:0031012">
    <property type="term" value="C:extracellular matrix"/>
    <property type="evidence" value="ECO:0007669"/>
    <property type="project" value="TreeGrafter"/>
</dbReference>
<evidence type="ECO:0000256" key="3">
    <source>
        <dbReference type="ARBA" id="ARBA00022729"/>
    </source>
</evidence>
<dbReference type="Proteomes" id="UP000504633">
    <property type="component" value="Unplaced"/>
</dbReference>
<feature type="signal peptide" evidence="8">
    <location>
        <begin position="1"/>
        <end position="23"/>
    </location>
</feature>